<dbReference type="InterPro" id="IPR011050">
    <property type="entry name" value="Pectin_lyase_fold/virulence"/>
</dbReference>
<feature type="region of interest" description="Disordered" evidence="1">
    <location>
        <begin position="49"/>
        <end position="78"/>
    </location>
</feature>
<dbReference type="Gene3D" id="2.160.20.10">
    <property type="entry name" value="Single-stranded right-handed beta-helix, Pectin lyase-like"/>
    <property type="match status" value="1"/>
</dbReference>
<organism evidence="2 3">
    <name type="scientific">Streptomyces tremellae</name>
    <dbReference type="NCBI Taxonomy" id="1124239"/>
    <lineage>
        <taxon>Bacteria</taxon>
        <taxon>Bacillati</taxon>
        <taxon>Actinomycetota</taxon>
        <taxon>Actinomycetes</taxon>
        <taxon>Kitasatosporales</taxon>
        <taxon>Streptomycetaceae</taxon>
        <taxon>Streptomyces</taxon>
    </lineage>
</organism>
<sequence length="617" mass="65159">MPRELPGTPTPDTTDHSSLRRRGFLLASGALAASGATARTAPAAAAAPATAGADGAKPAAATAPPPARHAAGDPDLGPNVHVFDPSMDADTVQSTLDAVFAQQKQAEFGAGRYALLFKPGSYDVDVNIGYYTHVAGLGAQPADVTISDSLHVDGDAHGKGTLTNFWRGAENIHPVPRSGTDRWAVSQATFYRRIYLTGNLQLDDGGYSSGGFIADSLITGRVASGTQQQWLTRNSVVGDWLGFNWNIVFVGTDNAPATSFPSPPFTNVARTPVVREKPFLHVDKAGAWHVFVPAVRRDSHNTSWEGRRAAGTDVPIGDFHIAKPGASAAELNSALARGEHLLITPGVYHLSQPLRITRAGTVVLGLGLATLVPDGGVTALDVADVDGVKIAGLLVDAGEQESEALVRVGPEGARRGHAQDPTSLHDVFVRVGGAGVGRARKSIVVNSHDVIIDNTWLWRADHGTGVGWTKNTSDTGLVVAGDDVTVYGLFVEHHQKAQVAWSGERGRTYFFQNEMPYDPPDQAAWREGPHRGHPAYEVAAGVREHEAWGLGSYCNLTADPTIVADRAFAAPRRDGVRFHSMITFSLGGGQGTIAHVINTTGGPSDAEVGLAKVTRYP</sequence>
<name>A0ABP7FZ27_9ACTN</name>
<dbReference type="InterPro" id="IPR006311">
    <property type="entry name" value="TAT_signal"/>
</dbReference>
<evidence type="ECO:0000313" key="2">
    <source>
        <dbReference type="EMBL" id="GAA3750340.1"/>
    </source>
</evidence>
<dbReference type="PROSITE" id="PS51318">
    <property type="entry name" value="TAT"/>
    <property type="match status" value="1"/>
</dbReference>
<dbReference type="EMBL" id="BAABEP010000051">
    <property type="protein sequence ID" value="GAA3750340.1"/>
    <property type="molecule type" value="Genomic_DNA"/>
</dbReference>
<dbReference type="SUPFAM" id="SSF51126">
    <property type="entry name" value="Pectin lyase-like"/>
    <property type="match status" value="1"/>
</dbReference>
<dbReference type="CDD" id="cd23669">
    <property type="entry name" value="GH55_SacteLam55A-like"/>
    <property type="match status" value="1"/>
</dbReference>
<accession>A0ABP7FZ27</accession>
<evidence type="ECO:0000313" key="3">
    <source>
        <dbReference type="Proteomes" id="UP001499884"/>
    </source>
</evidence>
<dbReference type="Proteomes" id="UP001499884">
    <property type="component" value="Unassembled WGS sequence"/>
</dbReference>
<keyword evidence="3" id="KW-1185">Reference proteome</keyword>
<feature type="compositionally biased region" description="Low complexity" evidence="1">
    <location>
        <begin position="49"/>
        <end position="62"/>
    </location>
</feature>
<comment type="caution">
    <text evidence="2">The sequence shown here is derived from an EMBL/GenBank/DDBJ whole genome shotgun (WGS) entry which is preliminary data.</text>
</comment>
<reference evidence="3" key="1">
    <citation type="journal article" date="2019" name="Int. J. Syst. Evol. Microbiol.">
        <title>The Global Catalogue of Microorganisms (GCM) 10K type strain sequencing project: providing services to taxonomists for standard genome sequencing and annotation.</title>
        <authorList>
            <consortium name="The Broad Institute Genomics Platform"/>
            <consortium name="The Broad Institute Genome Sequencing Center for Infectious Disease"/>
            <person name="Wu L."/>
            <person name="Ma J."/>
        </authorList>
    </citation>
    <scope>NUCLEOTIDE SEQUENCE [LARGE SCALE GENOMIC DNA]</scope>
    <source>
        <strain evidence="3">JCM 30846</strain>
    </source>
</reference>
<gene>
    <name evidence="2" type="ORF">GCM10023082_53000</name>
</gene>
<dbReference type="InterPro" id="IPR012334">
    <property type="entry name" value="Pectin_lyas_fold"/>
</dbReference>
<protein>
    <submittedName>
        <fullName evidence="2">RICIN domain-containing protein</fullName>
    </submittedName>
</protein>
<proteinExistence type="predicted"/>
<evidence type="ECO:0000256" key="1">
    <source>
        <dbReference type="SAM" id="MobiDB-lite"/>
    </source>
</evidence>
<dbReference type="RefSeq" id="WP_345652557.1">
    <property type="nucleotide sequence ID" value="NZ_BAABEP010000051.1"/>
</dbReference>
<dbReference type="InterPro" id="IPR059186">
    <property type="entry name" value="SACTE_4363"/>
</dbReference>